<dbReference type="AlphaFoldDB" id="A0AA39DK70"/>
<dbReference type="Proteomes" id="UP001168098">
    <property type="component" value="Unassembled WGS sequence"/>
</dbReference>
<comment type="caution">
    <text evidence="1">The sequence shown here is derived from an EMBL/GenBank/DDBJ whole genome shotgun (WGS) entry which is preliminary data.</text>
</comment>
<proteinExistence type="predicted"/>
<keyword evidence="2" id="KW-1185">Reference proteome</keyword>
<accession>A0AA39DK70</accession>
<organism evidence="1 2">
    <name type="scientific">Vitis rotundifolia</name>
    <name type="common">Muscadine grape</name>
    <dbReference type="NCBI Taxonomy" id="103349"/>
    <lineage>
        <taxon>Eukaryota</taxon>
        <taxon>Viridiplantae</taxon>
        <taxon>Streptophyta</taxon>
        <taxon>Embryophyta</taxon>
        <taxon>Tracheophyta</taxon>
        <taxon>Spermatophyta</taxon>
        <taxon>Magnoliopsida</taxon>
        <taxon>eudicotyledons</taxon>
        <taxon>Gunneridae</taxon>
        <taxon>Pentapetalae</taxon>
        <taxon>rosids</taxon>
        <taxon>Vitales</taxon>
        <taxon>Vitaceae</taxon>
        <taxon>Viteae</taxon>
        <taxon>Vitis</taxon>
    </lineage>
</organism>
<gene>
    <name evidence="1" type="ORF">PVL29_016005</name>
</gene>
<evidence type="ECO:0000313" key="1">
    <source>
        <dbReference type="EMBL" id="KAJ9687341.1"/>
    </source>
</evidence>
<reference evidence="1 2" key="1">
    <citation type="journal article" date="2023" name="BMC Biotechnol.">
        <title>Vitis rotundifolia cv Carlos genome sequencing.</title>
        <authorList>
            <person name="Huff M."/>
            <person name="Hulse-Kemp A."/>
            <person name="Scheffler B."/>
            <person name="Youngblood R."/>
            <person name="Simpson S."/>
            <person name="Babiker E."/>
            <person name="Staton M."/>
        </authorList>
    </citation>
    <scope>NUCLEOTIDE SEQUENCE [LARGE SCALE GENOMIC DNA]</scope>
    <source>
        <tissue evidence="1">Leaf</tissue>
    </source>
</reference>
<dbReference type="EMBL" id="JARBHA010000012">
    <property type="protein sequence ID" value="KAJ9687341.1"/>
    <property type="molecule type" value="Genomic_DNA"/>
</dbReference>
<name>A0AA39DK70_VITRO</name>
<protein>
    <submittedName>
        <fullName evidence="1">Uncharacterized protein</fullName>
    </submittedName>
</protein>
<evidence type="ECO:0000313" key="2">
    <source>
        <dbReference type="Proteomes" id="UP001168098"/>
    </source>
</evidence>
<sequence length="131" mass="16052">MKKGRTCLRRNRIHFFNFNTHDKDLSSFPVKRPTWAYIQDTEWDCRIHFVSHIQRLKYMESNSILFHEESTLTMYKLVIELMFDNENSEKVIILNKIHIHAKTNKQTNKRRKYRIQSRVDFFIYMMSKCSN</sequence>